<organism evidence="2 3">
    <name type="scientific">Hymenolepis diminuta</name>
    <name type="common">Rat tapeworm</name>
    <dbReference type="NCBI Taxonomy" id="6216"/>
    <lineage>
        <taxon>Eukaryota</taxon>
        <taxon>Metazoa</taxon>
        <taxon>Spiralia</taxon>
        <taxon>Lophotrochozoa</taxon>
        <taxon>Platyhelminthes</taxon>
        <taxon>Cestoda</taxon>
        <taxon>Eucestoda</taxon>
        <taxon>Cyclophyllidea</taxon>
        <taxon>Hymenolepididae</taxon>
        <taxon>Hymenolepis</taxon>
    </lineage>
</organism>
<evidence type="ECO:0000313" key="3">
    <source>
        <dbReference type="Proteomes" id="UP000321570"/>
    </source>
</evidence>
<gene>
    <name evidence="2" type="ORF">WMSIL1_LOCUS12527</name>
</gene>
<evidence type="ECO:0000259" key="1">
    <source>
        <dbReference type="Pfam" id="PF23055"/>
    </source>
</evidence>
<dbReference type="Pfam" id="PF23055">
    <property type="entry name" value="DUF7041"/>
    <property type="match status" value="1"/>
</dbReference>
<reference evidence="2 3" key="1">
    <citation type="submission" date="2019-07" db="EMBL/GenBank/DDBJ databases">
        <authorList>
            <person name="Jastrzebski P J."/>
            <person name="Paukszto L."/>
            <person name="Jastrzebski P J."/>
        </authorList>
    </citation>
    <scope>NUCLEOTIDE SEQUENCE [LARGE SCALE GENOMIC DNA]</scope>
    <source>
        <strain evidence="2 3">WMS-il1</strain>
    </source>
</reference>
<protein>
    <recommendedName>
        <fullName evidence="1">DUF7041 domain-containing protein</fullName>
    </recommendedName>
</protein>
<evidence type="ECO:0000313" key="2">
    <source>
        <dbReference type="EMBL" id="VUZ54495.1"/>
    </source>
</evidence>
<name>A0A564Z4R9_HYMDI</name>
<sequence length="164" mass="18874">MISEENYTPSPQISQINPASLRGFLPDHVPGVFMDLESHFKHNNIRSQINKFHVLIKTIPPFLIVQFANIIQKPSPNPYDDLKAAILQRTQPSISERDEIIHIRRIFRYRLLEAIMLKKLPSYTRSIFALKTESIESLAEMADDIIENAGREDSPHLTPCLNQK</sequence>
<dbReference type="Proteomes" id="UP000321570">
    <property type="component" value="Unassembled WGS sequence"/>
</dbReference>
<dbReference type="AlphaFoldDB" id="A0A564Z4R9"/>
<proteinExistence type="predicted"/>
<dbReference type="EMBL" id="CABIJS010000654">
    <property type="protein sequence ID" value="VUZ54495.1"/>
    <property type="molecule type" value="Genomic_DNA"/>
</dbReference>
<feature type="domain" description="DUF7041" evidence="1">
    <location>
        <begin position="33"/>
        <end position="94"/>
    </location>
</feature>
<keyword evidence="3" id="KW-1185">Reference proteome</keyword>
<accession>A0A564Z4R9</accession>
<dbReference type="InterPro" id="IPR055469">
    <property type="entry name" value="DUF7041"/>
</dbReference>